<dbReference type="SUPFAM" id="SSF55729">
    <property type="entry name" value="Acyl-CoA N-acyltransferases (Nat)"/>
    <property type="match status" value="1"/>
</dbReference>
<dbReference type="AlphaFoldDB" id="A0A6A8G943"/>
<dbReference type="Proteomes" id="UP000443423">
    <property type="component" value="Unassembled WGS sequence"/>
</dbReference>
<feature type="domain" description="N-acetyltransferase" evidence="1">
    <location>
        <begin position="7"/>
        <end position="171"/>
    </location>
</feature>
<dbReference type="Gene3D" id="3.40.630.30">
    <property type="match status" value="1"/>
</dbReference>
<proteinExistence type="predicted"/>
<keyword evidence="3" id="KW-1185">Reference proteome</keyword>
<keyword evidence="2" id="KW-0808">Transferase</keyword>
<evidence type="ECO:0000313" key="2">
    <source>
        <dbReference type="EMBL" id="MRW96803.1"/>
    </source>
</evidence>
<evidence type="ECO:0000259" key="1">
    <source>
        <dbReference type="PROSITE" id="PS51186"/>
    </source>
</evidence>
<dbReference type="Pfam" id="PF00583">
    <property type="entry name" value="Acetyltransf_1"/>
    <property type="match status" value="1"/>
</dbReference>
<comment type="caution">
    <text evidence="2">The sequence shown here is derived from an EMBL/GenBank/DDBJ whole genome shotgun (WGS) entry which is preliminary data.</text>
</comment>
<dbReference type="InterPro" id="IPR016181">
    <property type="entry name" value="Acyl_CoA_acyltransferase"/>
</dbReference>
<accession>A0A6A8G943</accession>
<organism evidence="2 3">
    <name type="scientific">Haloferax marinum</name>
    <dbReference type="NCBI Taxonomy" id="2666143"/>
    <lineage>
        <taxon>Archaea</taxon>
        <taxon>Methanobacteriati</taxon>
        <taxon>Methanobacteriota</taxon>
        <taxon>Stenosarchaea group</taxon>
        <taxon>Halobacteria</taxon>
        <taxon>Halobacteriales</taxon>
        <taxon>Haloferacaceae</taxon>
        <taxon>Haloferax</taxon>
    </lineage>
</organism>
<dbReference type="OrthoDB" id="11597at2157"/>
<dbReference type="EMBL" id="WKJQ01000001">
    <property type="protein sequence ID" value="MRW96803.1"/>
    <property type="molecule type" value="Genomic_DNA"/>
</dbReference>
<evidence type="ECO:0000313" key="3">
    <source>
        <dbReference type="Proteomes" id="UP000443423"/>
    </source>
</evidence>
<dbReference type="InterPro" id="IPR000182">
    <property type="entry name" value="GNAT_dom"/>
</dbReference>
<dbReference type="CDD" id="cd04301">
    <property type="entry name" value="NAT_SF"/>
    <property type="match status" value="1"/>
</dbReference>
<protein>
    <submittedName>
        <fullName evidence="2">GNAT family N-acetyltransferase</fullName>
    </submittedName>
</protein>
<name>A0A6A8G943_9EURY</name>
<dbReference type="PANTHER" id="PTHR43617">
    <property type="entry name" value="L-AMINO ACID N-ACETYLTRANSFERASE"/>
    <property type="match status" value="1"/>
</dbReference>
<reference evidence="2 3" key="1">
    <citation type="submission" date="2019-11" db="EMBL/GenBank/DDBJ databases">
        <title>Whole genome sequence of Haloferax sp. MBLA0078.</title>
        <authorList>
            <person name="Seo M.-J."/>
            <person name="Cho E.-S."/>
        </authorList>
    </citation>
    <scope>NUCLEOTIDE SEQUENCE [LARGE SCALE GENOMIC DNA]</scope>
    <source>
        <strain evidence="2 3">MBLA0078</strain>
    </source>
</reference>
<sequence length="172" mass="19112">MRDVWQVNVRCWVDAYDHILPGDALPDPDVAPDDDGLRQRFEYANLLDETDSGRYVVAVDESTPDEETGVVGFAATRWGEETKSFVDDDDAGLWVIYVDPTRWGAGIGSALLDEVTAAVPSRYDRLVLETFAANDVARQFYEARGFDVVERIETAVGEETYPAVVMARSLEG</sequence>
<gene>
    <name evidence="2" type="ORF">GJR99_09475</name>
</gene>
<dbReference type="PROSITE" id="PS51186">
    <property type="entry name" value="GNAT"/>
    <property type="match status" value="1"/>
</dbReference>
<dbReference type="GO" id="GO:0016747">
    <property type="term" value="F:acyltransferase activity, transferring groups other than amino-acyl groups"/>
    <property type="evidence" value="ECO:0007669"/>
    <property type="project" value="InterPro"/>
</dbReference>
<dbReference type="InterPro" id="IPR050276">
    <property type="entry name" value="MshD_Acetyltransferase"/>
</dbReference>